<gene>
    <name evidence="2" type="ORF">GCM10007391_19600</name>
</gene>
<proteinExistence type="predicted"/>
<dbReference type="InterPro" id="IPR045179">
    <property type="entry name" value="YgfZ/GcvT"/>
</dbReference>
<dbReference type="RefSeq" id="WP_189405959.1">
    <property type="nucleotide sequence ID" value="NZ_BMXP01000004.1"/>
</dbReference>
<feature type="domain" description="tRNA-modifying protein YgfZ-like beta-barrel" evidence="1">
    <location>
        <begin position="242"/>
        <end position="306"/>
    </location>
</feature>
<dbReference type="InterPro" id="IPR048451">
    <property type="entry name" value="YgfZ_barrel"/>
</dbReference>
<organism evidence="2 3">
    <name type="scientific">Alteromonas halophila</name>
    <dbReference type="NCBI Taxonomy" id="516698"/>
    <lineage>
        <taxon>Bacteria</taxon>
        <taxon>Pseudomonadati</taxon>
        <taxon>Pseudomonadota</taxon>
        <taxon>Gammaproteobacteria</taxon>
        <taxon>Alteromonadales</taxon>
        <taxon>Alteromonadaceae</taxon>
        <taxon>Alteromonas/Salinimonas group</taxon>
        <taxon>Alteromonas</taxon>
    </lineage>
</organism>
<keyword evidence="3" id="KW-1185">Reference proteome</keyword>
<dbReference type="Gene3D" id="3.30.70.1630">
    <property type="match status" value="1"/>
</dbReference>
<dbReference type="Gene3D" id="2.40.30.160">
    <property type="match status" value="1"/>
</dbReference>
<evidence type="ECO:0000313" key="3">
    <source>
        <dbReference type="Proteomes" id="UP000631300"/>
    </source>
</evidence>
<protein>
    <submittedName>
        <fullName evidence="2">tRNA-modifying protein YgfZ</fullName>
    </submittedName>
</protein>
<dbReference type="Pfam" id="PF21130">
    <property type="entry name" value="YgfZ_barrel"/>
    <property type="match status" value="1"/>
</dbReference>
<accession>A0A918JLT1</accession>
<dbReference type="EMBL" id="BMXP01000004">
    <property type="protein sequence ID" value="GGW86039.1"/>
    <property type="molecule type" value="Genomic_DNA"/>
</dbReference>
<dbReference type="GO" id="GO:0016226">
    <property type="term" value="P:iron-sulfur cluster assembly"/>
    <property type="evidence" value="ECO:0007669"/>
    <property type="project" value="TreeGrafter"/>
</dbReference>
<dbReference type="Gene3D" id="3.30.70.1400">
    <property type="entry name" value="Aminomethyltransferase beta-barrel domains"/>
    <property type="match status" value="1"/>
</dbReference>
<sequence>MTSLTSLSALPDDFVMQPDNIGCIKVTGEDRDSYLHGQLTVNINALTSDQARFAAHCDNKGKVWAVLEVVRHEDGVLLYGNRDAVDASFAQLQKYGVFSKVEMTEQHTAYRHIVISQNVGRAAAKTLFSDVPDASMAALSNDYGVVIQTRLEGSPLHFIVTAEGEAQLNKYLSENHDDIASFGAPEYEALCVVSGIPAVSGDMIGQYIPQMLNVQAIDGIDFDKGCYMGQEVVARTRFLGRNKRAAFSFSLPVPTSMNAGDTVEKQLGENWRRGGNVVRYATLADESYFMAVLANDTGSDDAHRLAELPAHEVTPLALPYSIAQENRDKPGRTGA</sequence>
<evidence type="ECO:0000313" key="2">
    <source>
        <dbReference type="EMBL" id="GGW86039.1"/>
    </source>
</evidence>
<dbReference type="NCBIfam" id="TIGR03317">
    <property type="entry name" value="ygfZ_signature"/>
    <property type="match status" value="1"/>
</dbReference>
<dbReference type="PANTHER" id="PTHR22602">
    <property type="entry name" value="TRANSFERASE CAF17, MITOCHONDRIAL-RELATED"/>
    <property type="match status" value="1"/>
</dbReference>
<reference evidence="2" key="1">
    <citation type="journal article" date="2014" name="Int. J. Syst. Evol. Microbiol.">
        <title>Complete genome sequence of Corynebacterium casei LMG S-19264T (=DSM 44701T), isolated from a smear-ripened cheese.</title>
        <authorList>
            <consortium name="US DOE Joint Genome Institute (JGI-PGF)"/>
            <person name="Walter F."/>
            <person name="Albersmeier A."/>
            <person name="Kalinowski J."/>
            <person name="Ruckert C."/>
        </authorList>
    </citation>
    <scope>NUCLEOTIDE SEQUENCE</scope>
    <source>
        <strain evidence="2">KCTC 22164</strain>
    </source>
</reference>
<name>A0A918JLT1_9ALTE</name>
<dbReference type="SUPFAM" id="SSF103025">
    <property type="entry name" value="Folate-binding domain"/>
    <property type="match status" value="1"/>
</dbReference>
<dbReference type="PANTHER" id="PTHR22602:SF0">
    <property type="entry name" value="TRANSFERASE CAF17, MITOCHONDRIAL-RELATED"/>
    <property type="match status" value="1"/>
</dbReference>
<reference evidence="2" key="2">
    <citation type="submission" date="2020-09" db="EMBL/GenBank/DDBJ databases">
        <authorList>
            <person name="Sun Q."/>
            <person name="Kim S."/>
        </authorList>
    </citation>
    <scope>NUCLEOTIDE SEQUENCE</scope>
    <source>
        <strain evidence="2">KCTC 22164</strain>
    </source>
</reference>
<dbReference type="Proteomes" id="UP000631300">
    <property type="component" value="Unassembled WGS sequence"/>
</dbReference>
<evidence type="ECO:0000259" key="1">
    <source>
        <dbReference type="Pfam" id="PF21130"/>
    </source>
</evidence>
<dbReference type="SUPFAM" id="SSF101790">
    <property type="entry name" value="Aminomethyltransferase beta-barrel domain"/>
    <property type="match status" value="1"/>
</dbReference>
<comment type="caution">
    <text evidence="2">The sequence shown here is derived from an EMBL/GenBank/DDBJ whole genome shotgun (WGS) entry which is preliminary data.</text>
</comment>
<dbReference type="InterPro" id="IPR029043">
    <property type="entry name" value="GcvT/YgfZ_C"/>
</dbReference>
<dbReference type="AlphaFoldDB" id="A0A918JLT1"/>
<dbReference type="InterPro" id="IPR017703">
    <property type="entry name" value="YgfZ/GCV_T_CS"/>
</dbReference>